<dbReference type="Proteomes" id="UP000255326">
    <property type="component" value="Unassembled WGS sequence"/>
</dbReference>
<evidence type="ECO:0000313" key="2">
    <source>
        <dbReference type="Proteomes" id="UP000255326"/>
    </source>
</evidence>
<dbReference type="RefSeq" id="WP_114746570.1">
    <property type="nucleotide sequence ID" value="NZ_QQAY01000013.1"/>
</dbReference>
<sequence length="156" mass="17910">MAHYEFAITQISGKESTKENTNWKLIFKENHSGQNIRVLSFRDISNVLQNSSVRSLNKIPQEDPGASYLQIPLHNELQMVFYIKHKDLWTKVKATFSLEKSKLRIEPVSNVLFLNKAIVDQLLNCFALERGNTITFWYEPKKGGSASRVKPISVID</sequence>
<dbReference type="EMBL" id="QQAY01000013">
    <property type="protein sequence ID" value="RDI39991.1"/>
    <property type="molecule type" value="Genomic_DNA"/>
</dbReference>
<gene>
    <name evidence="1" type="ORF">DFR59_11312</name>
</gene>
<reference evidence="1 2" key="1">
    <citation type="submission" date="2018-07" db="EMBL/GenBank/DDBJ databases">
        <title>Genomic Encyclopedia of Type Strains, Phase IV (KMG-IV): sequencing the most valuable type-strain genomes for metagenomic binning, comparative biology and taxonomic classification.</title>
        <authorList>
            <person name="Goeker M."/>
        </authorList>
    </citation>
    <scope>NUCLEOTIDE SEQUENCE [LARGE SCALE GENOMIC DNA]</scope>
    <source>
        <strain evidence="1 2">DSM 25281</strain>
    </source>
</reference>
<organism evidence="1 2">
    <name type="scientific">Falsibacillus pallidus</name>
    <dbReference type="NCBI Taxonomy" id="493781"/>
    <lineage>
        <taxon>Bacteria</taxon>
        <taxon>Bacillati</taxon>
        <taxon>Bacillota</taxon>
        <taxon>Bacilli</taxon>
        <taxon>Bacillales</taxon>
        <taxon>Bacillaceae</taxon>
        <taxon>Falsibacillus</taxon>
    </lineage>
</organism>
<dbReference type="OrthoDB" id="9932086at2"/>
<protein>
    <submittedName>
        <fullName evidence="1">Uncharacterized protein</fullName>
    </submittedName>
</protein>
<accession>A0A370G882</accession>
<comment type="caution">
    <text evidence="1">The sequence shown here is derived from an EMBL/GenBank/DDBJ whole genome shotgun (WGS) entry which is preliminary data.</text>
</comment>
<dbReference type="AlphaFoldDB" id="A0A370G882"/>
<keyword evidence="2" id="KW-1185">Reference proteome</keyword>
<proteinExistence type="predicted"/>
<name>A0A370G882_9BACI</name>
<evidence type="ECO:0000313" key="1">
    <source>
        <dbReference type="EMBL" id="RDI39991.1"/>
    </source>
</evidence>